<name>A0A3M7TC99_BRAPC</name>
<evidence type="ECO:0000313" key="1">
    <source>
        <dbReference type="EMBL" id="RNA45180.1"/>
    </source>
</evidence>
<gene>
    <name evidence="1" type="ORF">BpHYR1_003447</name>
</gene>
<sequence length="145" mass="16753">MIILFAPIKFNPRPPTFVVSKNINILSFMLNSFTNLDLVTADVVPSIRLYVVNNNHFARALVESAEACFFQIITKIIRGPVRIFEIIIRHQINMIAYFSQMYQCFENIVPRLEDIFALSGFQIANILFLLLATKAAKKHLFIFVW</sequence>
<organism evidence="1 2">
    <name type="scientific">Brachionus plicatilis</name>
    <name type="common">Marine rotifer</name>
    <name type="synonym">Brachionus muelleri</name>
    <dbReference type="NCBI Taxonomy" id="10195"/>
    <lineage>
        <taxon>Eukaryota</taxon>
        <taxon>Metazoa</taxon>
        <taxon>Spiralia</taxon>
        <taxon>Gnathifera</taxon>
        <taxon>Rotifera</taxon>
        <taxon>Eurotatoria</taxon>
        <taxon>Monogononta</taxon>
        <taxon>Pseudotrocha</taxon>
        <taxon>Ploima</taxon>
        <taxon>Brachionidae</taxon>
        <taxon>Brachionus</taxon>
    </lineage>
</organism>
<protein>
    <submittedName>
        <fullName evidence="1">Uncharacterized protein</fullName>
    </submittedName>
</protein>
<comment type="caution">
    <text evidence="1">The sequence shown here is derived from an EMBL/GenBank/DDBJ whole genome shotgun (WGS) entry which is preliminary data.</text>
</comment>
<dbReference type="EMBL" id="REGN01000010">
    <property type="protein sequence ID" value="RNA45180.1"/>
    <property type="molecule type" value="Genomic_DNA"/>
</dbReference>
<accession>A0A3M7TC99</accession>
<proteinExistence type="predicted"/>
<dbReference type="AlphaFoldDB" id="A0A3M7TC99"/>
<keyword evidence="2" id="KW-1185">Reference proteome</keyword>
<evidence type="ECO:0000313" key="2">
    <source>
        <dbReference type="Proteomes" id="UP000276133"/>
    </source>
</evidence>
<dbReference type="Proteomes" id="UP000276133">
    <property type="component" value="Unassembled WGS sequence"/>
</dbReference>
<reference evidence="1 2" key="1">
    <citation type="journal article" date="2018" name="Sci. Rep.">
        <title>Genomic signatures of local adaptation to the degree of environmental predictability in rotifers.</title>
        <authorList>
            <person name="Franch-Gras L."/>
            <person name="Hahn C."/>
            <person name="Garcia-Roger E.M."/>
            <person name="Carmona M.J."/>
            <person name="Serra M."/>
            <person name="Gomez A."/>
        </authorList>
    </citation>
    <scope>NUCLEOTIDE SEQUENCE [LARGE SCALE GENOMIC DNA]</scope>
    <source>
        <strain evidence="1">HYR1</strain>
    </source>
</reference>